<dbReference type="EMBL" id="JAZAVK010000063">
    <property type="protein sequence ID" value="KAK7426687.1"/>
    <property type="molecule type" value="Genomic_DNA"/>
</dbReference>
<evidence type="ECO:0000256" key="1">
    <source>
        <dbReference type="SAM" id="SignalP"/>
    </source>
</evidence>
<dbReference type="InterPro" id="IPR005197">
    <property type="entry name" value="Glyco_hydro_71"/>
</dbReference>
<protein>
    <submittedName>
        <fullName evidence="2">Uncharacterized protein</fullName>
    </submittedName>
</protein>
<feature type="chain" id="PRO_5046539204" evidence="1">
    <location>
        <begin position="22"/>
        <end position="261"/>
    </location>
</feature>
<sequence>MRILSLANLVALASALPVALATSDQENASGSSARNADVSVIANRSPELNTIPDSESIIVARVIHDKNFDWPEESFAGEVKLGDRLFDNADELGFKIFFSFDMSGSYFSSPDQYAAYLDDHLSRESYFTYNDVPFVSTFGGESVSSDQWKNLRNAVGDILIVPSFYQSTPSSTFFDKYPELDGMFNWNSWPQIAEGKVIVSTDDDKTYQQAAKNSGKLFMMGLSPLQFKHFDPNNNWYRRGEQNREYRFGQVLEVQPDMLEI</sequence>
<feature type="signal peptide" evidence="1">
    <location>
        <begin position="1"/>
        <end position="21"/>
    </location>
</feature>
<dbReference type="Gene3D" id="3.20.20.80">
    <property type="entry name" value="Glycosidases"/>
    <property type="match status" value="1"/>
</dbReference>
<dbReference type="Pfam" id="PF03659">
    <property type="entry name" value="Glyco_hydro_71"/>
    <property type="match status" value="1"/>
</dbReference>
<dbReference type="Proteomes" id="UP001498421">
    <property type="component" value="Unassembled WGS sequence"/>
</dbReference>
<evidence type="ECO:0000313" key="2">
    <source>
        <dbReference type="EMBL" id="KAK7426687.1"/>
    </source>
</evidence>
<accession>A0ABR1HZU8</accession>
<name>A0ABR1HZU8_9HYPO</name>
<gene>
    <name evidence="2" type="ORF">QQZ08_006865</name>
</gene>
<dbReference type="CDD" id="cd11577">
    <property type="entry name" value="GH71"/>
    <property type="match status" value="1"/>
</dbReference>
<reference evidence="2 3" key="1">
    <citation type="journal article" date="2025" name="Microbiol. Resour. Announc.">
        <title>Draft genome sequences for Neonectria magnoliae and Neonectria punicea, canker pathogens of Liriodendron tulipifera and Acer saccharum in West Virginia.</title>
        <authorList>
            <person name="Petronek H.M."/>
            <person name="Kasson M.T."/>
            <person name="Metheny A.M."/>
            <person name="Stauder C.M."/>
            <person name="Lovett B."/>
            <person name="Lynch S.C."/>
            <person name="Garnas J.R."/>
            <person name="Kasson L.R."/>
            <person name="Stajich J.E."/>
        </authorList>
    </citation>
    <scope>NUCLEOTIDE SEQUENCE [LARGE SCALE GENOMIC DNA]</scope>
    <source>
        <strain evidence="2 3">NRRL 64651</strain>
    </source>
</reference>
<keyword evidence="3" id="KW-1185">Reference proteome</keyword>
<organism evidence="2 3">
    <name type="scientific">Neonectria magnoliae</name>
    <dbReference type="NCBI Taxonomy" id="2732573"/>
    <lineage>
        <taxon>Eukaryota</taxon>
        <taxon>Fungi</taxon>
        <taxon>Dikarya</taxon>
        <taxon>Ascomycota</taxon>
        <taxon>Pezizomycotina</taxon>
        <taxon>Sordariomycetes</taxon>
        <taxon>Hypocreomycetidae</taxon>
        <taxon>Hypocreales</taxon>
        <taxon>Nectriaceae</taxon>
        <taxon>Neonectria</taxon>
    </lineage>
</organism>
<comment type="caution">
    <text evidence="2">The sequence shown here is derived from an EMBL/GenBank/DDBJ whole genome shotgun (WGS) entry which is preliminary data.</text>
</comment>
<keyword evidence="1" id="KW-0732">Signal</keyword>
<proteinExistence type="predicted"/>
<evidence type="ECO:0000313" key="3">
    <source>
        <dbReference type="Proteomes" id="UP001498421"/>
    </source>
</evidence>